<dbReference type="Gene3D" id="2.30.42.10">
    <property type="match status" value="2"/>
</dbReference>
<dbReference type="EMBL" id="JBHUHT010000029">
    <property type="protein sequence ID" value="MFD2097792.1"/>
    <property type="molecule type" value="Genomic_DNA"/>
</dbReference>
<gene>
    <name evidence="13" type="primary">rseP</name>
    <name evidence="13" type="ORF">ACFSJ3_17510</name>
</gene>
<dbReference type="GO" id="GO:0008233">
    <property type="term" value="F:peptidase activity"/>
    <property type="evidence" value="ECO:0007669"/>
    <property type="project" value="UniProtKB-KW"/>
</dbReference>
<dbReference type="PANTHER" id="PTHR42837:SF2">
    <property type="entry name" value="MEMBRANE METALLOPROTEASE ARASP2, CHLOROPLASTIC-RELATED"/>
    <property type="match status" value="1"/>
</dbReference>
<evidence type="ECO:0000256" key="9">
    <source>
        <dbReference type="ARBA" id="ARBA00023049"/>
    </source>
</evidence>
<protein>
    <recommendedName>
        <fullName evidence="11">Zinc metalloprotease</fullName>
        <ecNumber evidence="11">3.4.24.-</ecNumber>
    </recommendedName>
</protein>
<keyword evidence="11" id="KW-0479">Metal-binding</keyword>
<dbReference type="RefSeq" id="WP_345342072.1">
    <property type="nucleotide sequence ID" value="NZ_BAABLI010000033.1"/>
</dbReference>
<feature type="transmembrane region" description="Helical" evidence="11">
    <location>
        <begin position="425"/>
        <end position="443"/>
    </location>
</feature>
<evidence type="ECO:0000256" key="8">
    <source>
        <dbReference type="ARBA" id="ARBA00022989"/>
    </source>
</evidence>
<dbReference type="GO" id="GO:0006508">
    <property type="term" value="P:proteolysis"/>
    <property type="evidence" value="ECO:0007669"/>
    <property type="project" value="UniProtKB-KW"/>
</dbReference>
<feature type="transmembrane region" description="Helical" evidence="11">
    <location>
        <begin position="375"/>
        <end position="395"/>
    </location>
</feature>
<proteinExistence type="inferred from homology"/>
<evidence type="ECO:0000256" key="7">
    <source>
        <dbReference type="ARBA" id="ARBA00022833"/>
    </source>
</evidence>
<comment type="cofactor">
    <cofactor evidence="1 11">
        <name>Zn(2+)</name>
        <dbReference type="ChEBI" id="CHEBI:29105"/>
    </cofactor>
</comment>
<keyword evidence="6 11" id="KW-0378">Hydrolase</keyword>
<keyword evidence="14" id="KW-1185">Reference proteome</keyword>
<evidence type="ECO:0000256" key="10">
    <source>
        <dbReference type="ARBA" id="ARBA00023136"/>
    </source>
</evidence>
<comment type="subcellular location">
    <subcellularLocation>
        <location evidence="2">Membrane</location>
        <topology evidence="2">Multi-pass membrane protein</topology>
    </subcellularLocation>
</comment>
<dbReference type="InterPro" id="IPR004387">
    <property type="entry name" value="Pept_M50_Zn"/>
</dbReference>
<evidence type="ECO:0000313" key="14">
    <source>
        <dbReference type="Proteomes" id="UP001597380"/>
    </source>
</evidence>
<dbReference type="InterPro" id="IPR036034">
    <property type="entry name" value="PDZ_sf"/>
</dbReference>
<feature type="domain" description="PDZ" evidence="12">
    <location>
        <begin position="225"/>
        <end position="290"/>
    </location>
</feature>
<name>A0ABW4XQJ3_9GAMM</name>
<keyword evidence="5 11" id="KW-0812">Transmembrane</keyword>
<keyword evidence="7 11" id="KW-0862">Zinc</keyword>
<dbReference type="InterPro" id="IPR001478">
    <property type="entry name" value="PDZ"/>
</dbReference>
<keyword evidence="9 11" id="KW-0482">Metalloprotease</keyword>
<evidence type="ECO:0000256" key="5">
    <source>
        <dbReference type="ARBA" id="ARBA00022692"/>
    </source>
</evidence>
<dbReference type="CDD" id="cd06163">
    <property type="entry name" value="S2P-M50_PDZ_RseP-like"/>
    <property type="match status" value="2"/>
</dbReference>
<dbReference type="InterPro" id="IPR008915">
    <property type="entry name" value="Peptidase_M50"/>
</dbReference>
<accession>A0ABW4XQJ3</accession>
<dbReference type="SMART" id="SM00228">
    <property type="entry name" value="PDZ"/>
    <property type="match status" value="2"/>
</dbReference>
<reference evidence="14" key="1">
    <citation type="journal article" date="2019" name="Int. J. Syst. Evol. Microbiol.">
        <title>The Global Catalogue of Microorganisms (GCM) 10K type strain sequencing project: providing services to taxonomists for standard genome sequencing and annotation.</title>
        <authorList>
            <consortium name="The Broad Institute Genomics Platform"/>
            <consortium name="The Broad Institute Genome Sequencing Center for Infectious Disease"/>
            <person name="Wu L."/>
            <person name="Ma J."/>
        </authorList>
    </citation>
    <scope>NUCLEOTIDE SEQUENCE [LARGE SCALE GENOMIC DNA]</scope>
    <source>
        <strain evidence="14">CGMCC 1.10992</strain>
    </source>
</reference>
<evidence type="ECO:0000256" key="11">
    <source>
        <dbReference type="RuleBase" id="RU362031"/>
    </source>
</evidence>
<evidence type="ECO:0000256" key="2">
    <source>
        <dbReference type="ARBA" id="ARBA00004141"/>
    </source>
</evidence>
<feature type="transmembrane region" description="Helical" evidence="11">
    <location>
        <begin position="98"/>
        <end position="119"/>
    </location>
</feature>
<keyword evidence="4 13" id="KW-0645">Protease</keyword>
<dbReference type="NCBIfam" id="TIGR00054">
    <property type="entry name" value="RIP metalloprotease RseP"/>
    <property type="match status" value="1"/>
</dbReference>
<dbReference type="Pfam" id="PF17820">
    <property type="entry name" value="PDZ_6"/>
    <property type="match status" value="1"/>
</dbReference>
<evidence type="ECO:0000256" key="4">
    <source>
        <dbReference type="ARBA" id="ARBA00022670"/>
    </source>
</evidence>
<dbReference type="NCBIfam" id="NF008046">
    <property type="entry name" value="PRK10779.1"/>
    <property type="match status" value="1"/>
</dbReference>
<dbReference type="Pfam" id="PF02163">
    <property type="entry name" value="Peptidase_M50"/>
    <property type="match status" value="1"/>
</dbReference>
<dbReference type="SUPFAM" id="SSF50156">
    <property type="entry name" value="PDZ domain-like"/>
    <property type="match status" value="2"/>
</dbReference>
<dbReference type="InterPro" id="IPR041489">
    <property type="entry name" value="PDZ_6"/>
</dbReference>
<keyword evidence="10 11" id="KW-0472">Membrane</keyword>
<evidence type="ECO:0000313" key="13">
    <source>
        <dbReference type="EMBL" id="MFD2097792.1"/>
    </source>
</evidence>
<evidence type="ECO:0000256" key="3">
    <source>
        <dbReference type="ARBA" id="ARBA00007931"/>
    </source>
</evidence>
<evidence type="ECO:0000259" key="12">
    <source>
        <dbReference type="PROSITE" id="PS50106"/>
    </source>
</evidence>
<evidence type="ECO:0000256" key="6">
    <source>
        <dbReference type="ARBA" id="ARBA00022801"/>
    </source>
</evidence>
<comment type="caution">
    <text evidence="13">The sequence shown here is derived from an EMBL/GenBank/DDBJ whole genome shotgun (WGS) entry which is preliminary data.</text>
</comment>
<dbReference type="PANTHER" id="PTHR42837">
    <property type="entry name" value="REGULATOR OF SIGMA-E PROTEASE RSEP"/>
    <property type="match status" value="1"/>
</dbReference>
<organism evidence="13 14">
    <name type="scientific">Corallincola platygyrae</name>
    <dbReference type="NCBI Taxonomy" id="1193278"/>
    <lineage>
        <taxon>Bacteria</taxon>
        <taxon>Pseudomonadati</taxon>
        <taxon>Pseudomonadota</taxon>
        <taxon>Gammaproteobacteria</taxon>
        <taxon>Alteromonadales</taxon>
        <taxon>Psychromonadaceae</taxon>
        <taxon>Corallincola</taxon>
    </lineage>
</organism>
<feature type="transmembrane region" description="Helical" evidence="11">
    <location>
        <begin position="6"/>
        <end position="29"/>
    </location>
</feature>
<dbReference type="Proteomes" id="UP001597380">
    <property type="component" value="Unassembled WGS sequence"/>
</dbReference>
<dbReference type="PROSITE" id="PS50106">
    <property type="entry name" value="PDZ"/>
    <property type="match status" value="1"/>
</dbReference>
<sequence>MLDILWNFFAFVIALGILITFHEYGHFWVARRCGVKVLKFSIGFGKAIWSRTSASGTEYVIAAIPLGGFVRMLDGRVDDIAEQDKPYAFDSKPVWQRIAIVSAGPIANFVFAVFAYWLMFGIGVPSVKPVIGEVAPQSIAADAGLQPKSEFIEIAGRRTLDWEEVSLALVSHIGGEKIEVLVDAPDQGKVAKQLDISQWNFDPDREPLLQSLGIKPFFPEVTLQLAHVEEGSAAAVGGLQVGDEVLAANGEVIESWPQLVSIIATSPGQPVLLDLTRADEKMSLTVVPGERDSDDGRVGYLGVAPKVEPWPDAYRLEMQYGFVDAFVKGVEKTGQLITLSIDMIGKLITGDVSVKNLSGPISIAQGAGSSAGYGLVYFLGFLALISVNLGVINLLPLPVLDGGHLVYYIVEAIRGKPVSERIQEVGFRIGSVLLLMIMGIAIFNDVARL</sequence>
<evidence type="ECO:0000256" key="1">
    <source>
        <dbReference type="ARBA" id="ARBA00001947"/>
    </source>
</evidence>
<comment type="similarity">
    <text evidence="3 11">Belongs to the peptidase M50B family.</text>
</comment>
<keyword evidence="8 11" id="KW-1133">Transmembrane helix</keyword>
<dbReference type="EC" id="3.4.24.-" evidence="11"/>